<sequence>MTHTTINCSMCNMSSNDRQRITLFINPSIVKHAKAQAIVEETTLTDLVEKALIKYLPEKTVIKKSNIIGRT</sequence>
<dbReference type="STRING" id="1618563.UU12_C0020G0021"/>
<dbReference type="EMBL" id="LBZK01000020">
    <property type="protein sequence ID" value="KKR70500.1"/>
    <property type="molecule type" value="Genomic_DNA"/>
</dbReference>
<dbReference type="Proteomes" id="UP000034562">
    <property type="component" value="Unassembled WGS sequence"/>
</dbReference>
<proteinExistence type="predicted"/>
<evidence type="ECO:0000313" key="2">
    <source>
        <dbReference type="Proteomes" id="UP000034562"/>
    </source>
</evidence>
<reference evidence="1 2" key="1">
    <citation type="journal article" date="2015" name="Nature">
        <title>rRNA introns, odd ribosomes, and small enigmatic genomes across a large radiation of phyla.</title>
        <authorList>
            <person name="Brown C.T."/>
            <person name="Hug L.A."/>
            <person name="Thomas B.C."/>
            <person name="Sharon I."/>
            <person name="Castelle C.J."/>
            <person name="Singh A."/>
            <person name="Wilkins M.J."/>
            <person name="Williams K.H."/>
            <person name="Banfield J.F."/>
        </authorList>
    </citation>
    <scope>NUCLEOTIDE SEQUENCE [LARGE SCALE GENOMIC DNA]</scope>
</reference>
<accession>A0A0G0VEK7</accession>
<dbReference type="AlphaFoldDB" id="A0A0G0VEK7"/>
<name>A0A0G0VEK7_9BACT</name>
<evidence type="ECO:0000313" key="1">
    <source>
        <dbReference type="EMBL" id="KKR70500.1"/>
    </source>
</evidence>
<organism evidence="1 2">
    <name type="scientific">Candidatus Woesebacteria bacterium GW2011_GWA2_40_7b</name>
    <dbReference type="NCBI Taxonomy" id="1618563"/>
    <lineage>
        <taxon>Bacteria</taxon>
        <taxon>Candidatus Woeseibacteriota</taxon>
    </lineage>
</organism>
<evidence type="ECO:0008006" key="3">
    <source>
        <dbReference type="Google" id="ProtNLM"/>
    </source>
</evidence>
<gene>
    <name evidence="1" type="ORF">UU12_C0020G0021</name>
</gene>
<comment type="caution">
    <text evidence="1">The sequence shown here is derived from an EMBL/GenBank/DDBJ whole genome shotgun (WGS) entry which is preliminary data.</text>
</comment>
<protein>
    <recommendedName>
        <fullName evidence="3">CopG family transcriptional regulator</fullName>
    </recommendedName>
</protein>